<dbReference type="OrthoDB" id="2289242at2759"/>
<feature type="region of interest" description="Disordered" evidence="1">
    <location>
        <begin position="79"/>
        <end position="106"/>
    </location>
</feature>
<name>A0A367IWV6_RHIST</name>
<dbReference type="AlphaFoldDB" id="A0A367IWV6"/>
<sequence length="217" mass="24063">MEKKESSFQLWSPPALDLSLDSFSTDILSQFGKQEPRNSVIEINPNSQVTDSSESLDLSPVEPNRSSVIYESRVSCNMDRGATPSLMEESSIKRSSSFRKSRISQRESVEITADSILSVTTDPSSPSSFSPKPLEYATVMELPSDSIEPDQQSVVSSVSSKQEYLTVQVDTESLAASQLTEKDPVEKEVPESPTTPERGVCTSTQPKRRSIFFFRFC</sequence>
<dbReference type="EMBL" id="PJQM01005217">
    <property type="protein sequence ID" value="RCH82142.1"/>
    <property type="molecule type" value="Genomic_DNA"/>
</dbReference>
<gene>
    <name evidence="2" type="ORF">CU098_002989</name>
</gene>
<feature type="region of interest" description="Disordered" evidence="1">
    <location>
        <begin position="38"/>
        <end position="63"/>
    </location>
</feature>
<protein>
    <submittedName>
        <fullName evidence="2">Uncharacterized protein</fullName>
    </submittedName>
</protein>
<feature type="compositionally biased region" description="Polar residues" evidence="1">
    <location>
        <begin position="44"/>
        <end position="56"/>
    </location>
</feature>
<reference evidence="2 3" key="1">
    <citation type="journal article" date="2018" name="G3 (Bethesda)">
        <title>Phylogenetic and Phylogenomic Definition of Rhizopus Species.</title>
        <authorList>
            <person name="Gryganskyi A.P."/>
            <person name="Golan J."/>
            <person name="Dolatabadi S."/>
            <person name="Mondo S."/>
            <person name="Robb S."/>
            <person name="Idnurm A."/>
            <person name="Muszewska A."/>
            <person name="Steczkiewicz K."/>
            <person name="Masonjones S."/>
            <person name="Liao H.L."/>
            <person name="Gajdeczka M.T."/>
            <person name="Anike F."/>
            <person name="Vuek A."/>
            <person name="Anishchenko I.M."/>
            <person name="Voigt K."/>
            <person name="de Hoog G.S."/>
            <person name="Smith M.E."/>
            <person name="Heitman J."/>
            <person name="Vilgalys R."/>
            <person name="Stajich J.E."/>
        </authorList>
    </citation>
    <scope>NUCLEOTIDE SEQUENCE [LARGE SCALE GENOMIC DNA]</scope>
    <source>
        <strain evidence="2 3">LSU 92-RS-03</strain>
    </source>
</reference>
<comment type="caution">
    <text evidence="2">The sequence shown here is derived from an EMBL/GenBank/DDBJ whole genome shotgun (WGS) entry which is preliminary data.</text>
</comment>
<feature type="region of interest" description="Disordered" evidence="1">
    <location>
        <begin position="175"/>
        <end position="203"/>
    </location>
</feature>
<accession>A0A367IWV6</accession>
<evidence type="ECO:0000313" key="2">
    <source>
        <dbReference type="EMBL" id="RCH82142.1"/>
    </source>
</evidence>
<evidence type="ECO:0000313" key="3">
    <source>
        <dbReference type="Proteomes" id="UP000253551"/>
    </source>
</evidence>
<proteinExistence type="predicted"/>
<feature type="compositionally biased region" description="Basic and acidic residues" evidence="1">
    <location>
        <begin position="180"/>
        <end position="190"/>
    </location>
</feature>
<keyword evidence="3" id="KW-1185">Reference proteome</keyword>
<organism evidence="2 3">
    <name type="scientific">Rhizopus stolonifer</name>
    <name type="common">Rhizopus nigricans</name>
    <dbReference type="NCBI Taxonomy" id="4846"/>
    <lineage>
        <taxon>Eukaryota</taxon>
        <taxon>Fungi</taxon>
        <taxon>Fungi incertae sedis</taxon>
        <taxon>Mucoromycota</taxon>
        <taxon>Mucoromycotina</taxon>
        <taxon>Mucoromycetes</taxon>
        <taxon>Mucorales</taxon>
        <taxon>Mucorineae</taxon>
        <taxon>Rhizopodaceae</taxon>
        <taxon>Rhizopus</taxon>
    </lineage>
</organism>
<evidence type="ECO:0000256" key="1">
    <source>
        <dbReference type="SAM" id="MobiDB-lite"/>
    </source>
</evidence>
<dbReference type="Proteomes" id="UP000253551">
    <property type="component" value="Unassembled WGS sequence"/>
</dbReference>